<evidence type="ECO:0008006" key="3">
    <source>
        <dbReference type="Google" id="ProtNLM"/>
    </source>
</evidence>
<dbReference type="STRING" id="1415166.NONO_c17820"/>
<dbReference type="KEGG" id="nno:NONO_c17820"/>
<organism evidence="1 2">
    <name type="scientific">Nocardia nova SH22a</name>
    <dbReference type="NCBI Taxonomy" id="1415166"/>
    <lineage>
        <taxon>Bacteria</taxon>
        <taxon>Bacillati</taxon>
        <taxon>Actinomycetota</taxon>
        <taxon>Actinomycetes</taxon>
        <taxon>Mycobacteriales</taxon>
        <taxon>Nocardiaceae</taxon>
        <taxon>Nocardia</taxon>
    </lineage>
</organism>
<dbReference type="AlphaFoldDB" id="W5TBJ5"/>
<proteinExistence type="predicted"/>
<dbReference type="EMBL" id="CP006850">
    <property type="protein sequence ID" value="AHH16582.1"/>
    <property type="molecule type" value="Genomic_DNA"/>
</dbReference>
<gene>
    <name evidence="1" type="ORF">NONO_c17820</name>
</gene>
<dbReference type="PATRIC" id="fig|1415166.3.peg.1805"/>
<name>W5TBJ5_9NOCA</name>
<dbReference type="HOGENOM" id="CLU_1494764_0_0_11"/>
<dbReference type="RefSeq" id="WP_025348086.1">
    <property type="nucleotide sequence ID" value="NZ_CP006850.1"/>
</dbReference>
<reference evidence="1 2" key="1">
    <citation type="journal article" date="2014" name="Appl. Environ. Microbiol.">
        <title>Insights into the Microbial Degradation of Rubber and Gutta-Percha by Analysis of the Complete Genome of Nocardia nova SH22a.</title>
        <authorList>
            <person name="Luo Q."/>
            <person name="Hiessl S."/>
            <person name="Poehlein A."/>
            <person name="Daniel R."/>
            <person name="Steinbuchel A."/>
        </authorList>
    </citation>
    <scope>NUCLEOTIDE SEQUENCE [LARGE SCALE GENOMIC DNA]</scope>
    <source>
        <strain evidence="1">SH22a</strain>
    </source>
</reference>
<evidence type="ECO:0000313" key="2">
    <source>
        <dbReference type="Proteomes" id="UP000019150"/>
    </source>
</evidence>
<keyword evidence="2" id="KW-1185">Reference proteome</keyword>
<dbReference type="Proteomes" id="UP000019150">
    <property type="component" value="Chromosome"/>
</dbReference>
<evidence type="ECO:0000313" key="1">
    <source>
        <dbReference type="EMBL" id="AHH16582.1"/>
    </source>
</evidence>
<dbReference type="eggNOG" id="ENOG502ZJCX">
    <property type="taxonomic scope" value="Bacteria"/>
</dbReference>
<sequence length="180" mass="19217">MTTPGPLLTLEQFQALVDGTGIEQLRLDAIVQEIRDYCGWHIAPMLDATITVDGSGAAVLQLPTLALNSVTSIAENGTVLPSTEYEWSADGSLRRCPPFIHWTNRYRGVVAAVNHGYEDVPANILSVILDATSAAISTPVGTNAELPETMGPFTFGGNSGVVLNAAQRRVLDRYRLPGAP</sequence>
<accession>W5TBJ5</accession>
<dbReference type="OrthoDB" id="3838020at2"/>
<protein>
    <recommendedName>
        <fullName evidence="3">Head-to-tail adaptor</fullName>
    </recommendedName>
</protein>